<proteinExistence type="predicted"/>
<dbReference type="EMBL" id="KQ977481">
    <property type="protein sequence ID" value="KYN02407.1"/>
    <property type="molecule type" value="Genomic_DNA"/>
</dbReference>
<evidence type="ECO:0000256" key="1">
    <source>
        <dbReference type="SAM" id="MobiDB-lite"/>
    </source>
</evidence>
<gene>
    <name evidence="2" type="ORF">ALC62_06787</name>
</gene>
<evidence type="ECO:0000313" key="2">
    <source>
        <dbReference type="EMBL" id="KYN02407.1"/>
    </source>
</evidence>
<sequence length="92" mass="10158">MARVHLVTPLATDDSEISGSSSSDRVCDLRLFRATPSSGTAGVVRCRESHQVFRRLRTAEATTKTQIQSSFGATNVPNELMCLLHFYLNRTS</sequence>
<dbReference type="AlphaFoldDB" id="A0A195CPI7"/>
<reference evidence="2 3" key="1">
    <citation type="submission" date="2016-03" db="EMBL/GenBank/DDBJ databases">
        <title>Cyphomyrmex costatus WGS genome.</title>
        <authorList>
            <person name="Nygaard S."/>
            <person name="Hu H."/>
            <person name="Boomsma J."/>
            <person name="Zhang G."/>
        </authorList>
    </citation>
    <scope>NUCLEOTIDE SEQUENCE [LARGE SCALE GENOMIC DNA]</scope>
    <source>
        <strain evidence="2">MS0001</strain>
        <tissue evidence="2">Whole body</tissue>
    </source>
</reference>
<dbReference type="Proteomes" id="UP000078542">
    <property type="component" value="Unassembled WGS sequence"/>
</dbReference>
<protein>
    <submittedName>
        <fullName evidence="2">Uncharacterized protein</fullName>
    </submittedName>
</protein>
<feature type="region of interest" description="Disordered" evidence="1">
    <location>
        <begin position="1"/>
        <end position="22"/>
    </location>
</feature>
<evidence type="ECO:0000313" key="3">
    <source>
        <dbReference type="Proteomes" id="UP000078542"/>
    </source>
</evidence>
<accession>A0A195CPI7</accession>
<keyword evidence="3" id="KW-1185">Reference proteome</keyword>
<organism evidence="2 3">
    <name type="scientific">Cyphomyrmex costatus</name>
    <dbReference type="NCBI Taxonomy" id="456900"/>
    <lineage>
        <taxon>Eukaryota</taxon>
        <taxon>Metazoa</taxon>
        <taxon>Ecdysozoa</taxon>
        <taxon>Arthropoda</taxon>
        <taxon>Hexapoda</taxon>
        <taxon>Insecta</taxon>
        <taxon>Pterygota</taxon>
        <taxon>Neoptera</taxon>
        <taxon>Endopterygota</taxon>
        <taxon>Hymenoptera</taxon>
        <taxon>Apocrita</taxon>
        <taxon>Aculeata</taxon>
        <taxon>Formicoidea</taxon>
        <taxon>Formicidae</taxon>
        <taxon>Myrmicinae</taxon>
        <taxon>Cyphomyrmex</taxon>
    </lineage>
</organism>
<name>A0A195CPI7_9HYME</name>